<sequence>MNSSPSFQTGEIITFYMLGFTILMTVSVVVYYKYMSHNVSSRPMDTSLWKNKKMRKMTKCTVLMDKFVRRRS</sequence>
<protein>
    <submittedName>
        <fullName evidence="2">Uncharacterized protein</fullName>
    </submittedName>
</protein>
<keyword evidence="1" id="KW-0472">Membrane</keyword>
<accession>A0AAD5ML08</accession>
<evidence type="ECO:0000256" key="1">
    <source>
        <dbReference type="SAM" id="Phobius"/>
    </source>
</evidence>
<keyword evidence="3" id="KW-1185">Reference proteome</keyword>
<dbReference type="EMBL" id="JAHQIW010003833">
    <property type="protein sequence ID" value="KAJ1360260.1"/>
    <property type="molecule type" value="Genomic_DNA"/>
</dbReference>
<feature type="transmembrane region" description="Helical" evidence="1">
    <location>
        <begin position="12"/>
        <end position="32"/>
    </location>
</feature>
<dbReference type="Proteomes" id="UP001196413">
    <property type="component" value="Unassembled WGS sequence"/>
</dbReference>
<evidence type="ECO:0000313" key="2">
    <source>
        <dbReference type="EMBL" id="KAJ1360260.1"/>
    </source>
</evidence>
<organism evidence="2 3">
    <name type="scientific">Parelaphostrongylus tenuis</name>
    <name type="common">Meningeal worm</name>
    <dbReference type="NCBI Taxonomy" id="148309"/>
    <lineage>
        <taxon>Eukaryota</taxon>
        <taxon>Metazoa</taxon>
        <taxon>Ecdysozoa</taxon>
        <taxon>Nematoda</taxon>
        <taxon>Chromadorea</taxon>
        <taxon>Rhabditida</taxon>
        <taxon>Rhabditina</taxon>
        <taxon>Rhabditomorpha</taxon>
        <taxon>Strongyloidea</taxon>
        <taxon>Metastrongylidae</taxon>
        <taxon>Parelaphostrongylus</taxon>
    </lineage>
</organism>
<gene>
    <name evidence="2" type="ORF">KIN20_019187</name>
</gene>
<name>A0AAD5ML08_PARTN</name>
<keyword evidence="1" id="KW-1133">Transmembrane helix</keyword>
<comment type="caution">
    <text evidence="2">The sequence shown here is derived from an EMBL/GenBank/DDBJ whole genome shotgun (WGS) entry which is preliminary data.</text>
</comment>
<evidence type="ECO:0000313" key="3">
    <source>
        <dbReference type="Proteomes" id="UP001196413"/>
    </source>
</evidence>
<proteinExistence type="predicted"/>
<reference evidence="2" key="1">
    <citation type="submission" date="2021-06" db="EMBL/GenBank/DDBJ databases">
        <title>Parelaphostrongylus tenuis whole genome reference sequence.</title>
        <authorList>
            <person name="Garwood T.J."/>
            <person name="Larsen P.A."/>
            <person name="Fountain-Jones N.M."/>
            <person name="Garbe J.R."/>
            <person name="Macchietto M.G."/>
            <person name="Kania S.A."/>
            <person name="Gerhold R.W."/>
            <person name="Richards J.E."/>
            <person name="Wolf T.M."/>
        </authorList>
    </citation>
    <scope>NUCLEOTIDE SEQUENCE</scope>
    <source>
        <strain evidence="2">MNPRO001-30</strain>
        <tissue evidence="2">Meninges</tissue>
    </source>
</reference>
<dbReference type="AlphaFoldDB" id="A0AAD5ML08"/>
<keyword evidence="1" id="KW-0812">Transmembrane</keyword>